<gene>
    <name evidence="1" type="ORF">GCM10010923_06170</name>
</gene>
<accession>A0ABQ1F622</accession>
<dbReference type="EMBL" id="BMID01000001">
    <property type="protein sequence ID" value="GGA00348.1"/>
    <property type="molecule type" value="Genomic_DNA"/>
</dbReference>
<protein>
    <recommendedName>
        <fullName evidence="3">MarR family transcriptional regulator</fullName>
    </recommendedName>
</protein>
<comment type="caution">
    <text evidence="1">The sequence shown here is derived from an EMBL/GenBank/DDBJ whole genome shotgun (WGS) entry which is preliminary data.</text>
</comment>
<organism evidence="1 2">
    <name type="scientific">Blastomonas marina</name>
    <dbReference type="NCBI Taxonomy" id="1867408"/>
    <lineage>
        <taxon>Bacteria</taxon>
        <taxon>Pseudomonadati</taxon>
        <taxon>Pseudomonadota</taxon>
        <taxon>Alphaproteobacteria</taxon>
        <taxon>Sphingomonadales</taxon>
        <taxon>Sphingomonadaceae</taxon>
        <taxon>Blastomonas</taxon>
    </lineage>
</organism>
<sequence>MAELRHQARQMSRHAWSLLRMADSLAREEVAQNDLADPSTASALAYEHEQLLAAMAGRLLDERARRRKLFPNRMFDEAGWDMLMILYRNRVQGRRSLPHNVAMEIETTVRVVEDLAKELISDGLVEWCSRFHFIRLSDEGAARIRDFFLDEDRAPEAGESAVPERKCA</sequence>
<evidence type="ECO:0000313" key="1">
    <source>
        <dbReference type="EMBL" id="GGA00348.1"/>
    </source>
</evidence>
<name>A0ABQ1F622_9SPHN</name>
<dbReference type="Proteomes" id="UP000603317">
    <property type="component" value="Unassembled WGS sequence"/>
</dbReference>
<evidence type="ECO:0000313" key="2">
    <source>
        <dbReference type="Proteomes" id="UP000603317"/>
    </source>
</evidence>
<evidence type="ECO:0008006" key="3">
    <source>
        <dbReference type="Google" id="ProtNLM"/>
    </source>
</evidence>
<keyword evidence="2" id="KW-1185">Reference proteome</keyword>
<reference evidence="2" key="1">
    <citation type="journal article" date="2019" name="Int. J. Syst. Evol. Microbiol.">
        <title>The Global Catalogue of Microorganisms (GCM) 10K type strain sequencing project: providing services to taxonomists for standard genome sequencing and annotation.</title>
        <authorList>
            <consortium name="The Broad Institute Genomics Platform"/>
            <consortium name="The Broad Institute Genome Sequencing Center for Infectious Disease"/>
            <person name="Wu L."/>
            <person name="Ma J."/>
        </authorList>
    </citation>
    <scope>NUCLEOTIDE SEQUENCE [LARGE SCALE GENOMIC DNA]</scope>
    <source>
        <strain evidence="2">CGMCC 1.15297</strain>
    </source>
</reference>
<proteinExistence type="predicted"/>